<evidence type="ECO:0000313" key="23">
    <source>
        <dbReference type="Ensembl" id="ENSGWIP00000023362.1"/>
    </source>
</evidence>
<dbReference type="Pfam" id="PF00520">
    <property type="entry name" value="Ion_trans"/>
    <property type="match status" value="1"/>
</dbReference>
<name>A0A8C5EKQ4_GOUWI</name>
<dbReference type="InterPro" id="IPR005821">
    <property type="entry name" value="Ion_trans_dom"/>
</dbReference>
<comment type="catalytic activity">
    <reaction evidence="16">
        <text>Na(+)(in) = Na(+)(out)</text>
        <dbReference type="Rhea" id="RHEA:34963"/>
        <dbReference type="ChEBI" id="CHEBI:29101"/>
    </reaction>
</comment>
<dbReference type="Gene3D" id="1.10.287.70">
    <property type="match status" value="1"/>
</dbReference>
<comment type="subcellular location">
    <subcellularLocation>
        <location evidence="1">Cell membrane</location>
        <topology evidence="1">Multi-pass membrane protein</topology>
    </subcellularLocation>
</comment>
<evidence type="ECO:0000256" key="16">
    <source>
        <dbReference type="ARBA" id="ARBA00036239"/>
    </source>
</evidence>
<evidence type="ECO:0000256" key="12">
    <source>
        <dbReference type="ARBA" id="ARBA00023065"/>
    </source>
</evidence>
<feature type="compositionally biased region" description="Basic and acidic residues" evidence="19">
    <location>
        <begin position="402"/>
        <end position="411"/>
    </location>
</feature>
<dbReference type="Ensembl" id="ENSGWIT00000025591.1">
    <property type="protein sequence ID" value="ENSGWIP00000023362.1"/>
    <property type="gene ID" value="ENSGWIG00000012474.1"/>
</dbReference>
<evidence type="ECO:0000256" key="17">
    <source>
        <dbReference type="ARBA" id="ARBA00044657"/>
    </source>
</evidence>
<evidence type="ECO:0000256" key="11">
    <source>
        <dbReference type="ARBA" id="ARBA00022989"/>
    </source>
</evidence>
<feature type="domain" description="Ion transport" evidence="21">
    <location>
        <begin position="4"/>
        <end position="149"/>
    </location>
</feature>
<comment type="catalytic activity">
    <reaction evidence="17">
        <text>Rb(+)(in) = Rb(+)(out)</text>
        <dbReference type="Rhea" id="RHEA:78547"/>
        <dbReference type="ChEBI" id="CHEBI:49847"/>
    </reaction>
</comment>
<dbReference type="FunFam" id="1.10.287.70:FF:000273">
    <property type="entry name" value="potassium voltage-gated channel subfamily KQT member 2-like isoform X2"/>
    <property type="match status" value="1"/>
</dbReference>
<keyword evidence="13 20" id="KW-0472">Membrane</keyword>
<evidence type="ECO:0000256" key="7">
    <source>
        <dbReference type="ARBA" id="ARBA00022826"/>
    </source>
</evidence>
<evidence type="ECO:0000256" key="1">
    <source>
        <dbReference type="ARBA" id="ARBA00004651"/>
    </source>
</evidence>
<evidence type="ECO:0000256" key="14">
    <source>
        <dbReference type="ARBA" id="ARBA00023303"/>
    </source>
</evidence>
<dbReference type="InterPro" id="IPR020969">
    <property type="entry name" value="Ankyrin-G_BS"/>
</dbReference>
<dbReference type="AlphaFoldDB" id="A0A8C5EKQ4"/>
<reference evidence="23" key="2">
    <citation type="submission" date="2025-08" db="UniProtKB">
        <authorList>
            <consortium name="Ensembl"/>
        </authorList>
    </citation>
    <scope>IDENTIFICATION</scope>
</reference>
<gene>
    <name evidence="23" type="primary">LOC114463888</name>
</gene>
<reference evidence="23" key="1">
    <citation type="submission" date="2020-06" db="EMBL/GenBank/DDBJ databases">
        <authorList>
            <consortium name="Wellcome Sanger Institute Data Sharing"/>
        </authorList>
    </citation>
    <scope>NUCLEOTIDE SEQUENCE [LARGE SCALE GENOMIC DNA]</scope>
</reference>
<evidence type="ECO:0000256" key="5">
    <source>
        <dbReference type="ARBA" id="ARBA00022553"/>
    </source>
</evidence>
<dbReference type="PRINTS" id="PR00169">
    <property type="entry name" value="KCHANNEL"/>
</dbReference>
<evidence type="ECO:0000256" key="6">
    <source>
        <dbReference type="ARBA" id="ARBA00022692"/>
    </source>
</evidence>
<feature type="compositionally biased region" description="Low complexity" evidence="19">
    <location>
        <begin position="511"/>
        <end position="520"/>
    </location>
</feature>
<reference evidence="23" key="3">
    <citation type="submission" date="2025-09" db="UniProtKB">
        <authorList>
            <consortium name="Ensembl"/>
        </authorList>
    </citation>
    <scope>IDENTIFICATION</scope>
</reference>
<keyword evidence="5" id="KW-0597">Phosphoprotein</keyword>
<feature type="region of interest" description="Disordered" evidence="19">
    <location>
        <begin position="457"/>
        <end position="560"/>
    </location>
</feature>
<sequence length="625" mass="69492">MVLVASVSVLAAGTQGNVFATSAIRSLRFLQILRMIRMDRRGGTWKLLGSVVYAHSKELITAWYIGFLCLILASFLVYLAEKEDNEQFETYADALWWGLITLTTIGYGDKFPITWNGRLLAATFTLIGVSFFALPAGILGSGFALKVQEQHRQKHFEKRRNPAAGLIQAAWRVYATNLSRSDLNSTWDYYERTVSVPMYRLIPPLNQLDLLRNLKNKSGLSFRKEVQPEQSPSQKVSLKERVFSSPRSSGIKGKGSPQHGQFALRGSPSNDMCLEDSPSKVPKSWSFGERTRNRQAFRIRGAASRQNSEEASLQGEELVDDNKSCHCEFVPQDLTPGLKVTIRAICIMRFMVSKRKFKESLRPYDVMDVIEQYSAGHLDMLARIKNLQCRVDQIVGRGTPITEKDRPKAANEELPEDPSMMGRLGKVEKQVLSMERKLDFLVNIYIQRMGIPQTETDAYFTPKEPDPAPPYQAPAGSGDQVDKTRVLMKMVRSSSSIAHRSHTPSCPPSTSWQPISSQQQGPPPVSGGNTPSPMGDESMVRLPPPPAGERAGGKRGKRGVAKLQRSFSGYHVDFLNNGFCSAPKPEEHRGGSTGSTVRPYIAQGESDSDSELCVPSPDQAWTRTS</sequence>
<evidence type="ECO:0000256" key="4">
    <source>
        <dbReference type="ARBA" id="ARBA00022538"/>
    </source>
</evidence>
<dbReference type="Pfam" id="PF03520">
    <property type="entry name" value="KCNQ_channel"/>
    <property type="match status" value="1"/>
</dbReference>
<evidence type="ECO:0000259" key="22">
    <source>
        <dbReference type="Pfam" id="PF03520"/>
    </source>
</evidence>
<dbReference type="PANTHER" id="PTHR47735:SF4">
    <property type="entry name" value="POTASSIUM VOLTAGE-GATED CHANNEL SUBFAMILY KQT MEMBER 2"/>
    <property type="match status" value="1"/>
</dbReference>
<dbReference type="InterPro" id="IPR003937">
    <property type="entry name" value="K_chnl_volt-dep_KCNQ"/>
</dbReference>
<feature type="region of interest" description="Disordered" evidence="19">
    <location>
        <begin position="222"/>
        <end position="287"/>
    </location>
</feature>
<evidence type="ECO:0000256" key="15">
    <source>
        <dbReference type="ARBA" id="ARBA00034430"/>
    </source>
</evidence>
<organism evidence="23 24">
    <name type="scientific">Gouania willdenowi</name>
    <name type="common">Blunt-snouted clingfish</name>
    <name type="synonym">Lepadogaster willdenowi</name>
    <dbReference type="NCBI Taxonomy" id="441366"/>
    <lineage>
        <taxon>Eukaryota</taxon>
        <taxon>Metazoa</taxon>
        <taxon>Chordata</taxon>
        <taxon>Craniata</taxon>
        <taxon>Vertebrata</taxon>
        <taxon>Euteleostomi</taxon>
        <taxon>Actinopterygii</taxon>
        <taxon>Neopterygii</taxon>
        <taxon>Teleostei</taxon>
        <taxon>Neoteleostei</taxon>
        <taxon>Acanthomorphata</taxon>
        <taxon>Ovalentaria</taxon>
        <taxon>Blenniimorphae</taxon>
        <taxon>Blenniiformes</taxon>
        <taxon>Gobiesocoidei</taxon>
        <taxon>Gobiesocidae</taxon>
        <taxon>Gobiesocinae</taxon>
        <taxon>Gouania</taxon>
    </lineage>
</organism>
<keyword evidence="10" id="KW-0630">Potassium</keyword>
<comment type="catalytic activity">
    <reaction evidence="15">
        <text>K(+)(in) = K(+)(out)</text>
        <dbReference type="Rhea" id="RHEA:29463"/>
        <dbReference type="ChEBI" id="CHEBI:29103"/>
    </reaction>
</comment>
<feature type="region of interest" description="Disordered" evidence="19">
    <location>
        <begin position="400"/>
        <end position="420"/>
    </location>
</feature>
<keyword evidence="24" id="KW-1185">Reference proteome</keyword>
<keyword evidence="11 20" id="KW-1133">Transmembrane helix</keyword>
<evidence type="ECO:0000256" key="20">
    <source>
        <dbReference type="SAM" id="Phobius"/>
    </source>
</evidence>
<evidence type="ECO:0000259" key="21">
    <source>
        <dbReference type="Pfam" id="PF00520"/>
    </source>
</evidence>
<evidence type="ECO:0000256" key="2">
    <source>
        <dbReference type="ARBA" id="ARBA00022448"/>
    </source>
</evidence>
<evidence type="ECO:0000313" key="24">
    <source>
        <dbReference type="Proteomes" id="UP000694680"/>
    </source>
</evidence>
<evidence type="ECO:0000256" key="10">
    <source>
        <dbReference type="ARBA" id="ARBA00022958"/>
    </source>
</evidence>
<keyword evidence="9" id="KW-0851">Voltage-gated channel</keyword>
<keyword evidence="7" id="KW-0631">Potassium channel</keyword>
<evidence type="ECO:0000256" key="13">
    <source>
        <dbReference type="ARBA" id="ARBA00023136"/>
    </source>
</evidence>
<dbReference type="GO" id="GO:0005249">
    <property type="term" value="F:voltage-gated potassium channel activity"/>
    <property type="evidence" value="ECO:0007669"/>
    <property type="project" value="InterPro"/>
</dbReference>
<feature type="region of interest" description="Disordered" evidence="19">
    <location>
        <begin position="584"/>
        <end position="625"/>
    </location>
</feature>
<dbReference type="Proteomes" id="UP000694680">
    <property type="component" value="Chromosome 5"/>
</dbReference>
<feature type="transmembrane region" description="Helical" evidence="20">
    <location>
        <begin position="120"/>
        <end position="145"/>
    </location>
</feature>
<dbReference type="Pfam" id="PF16642">
    <property type="entry name" value="KCNQ2_u3"/>
    <property type="match status" value="1"/>
</dbReference>
<evidence type="ECO:0000256" key="3">
    <source>
        <dbReference type="ARBA" id="ARBA00022475"/>
    </source>
</evidence>
<keyword evidence="2" id="KW-0813">Transport</keyword>
<keyword evidence="12" id="KW-0406">Ion transport</keyword>
<evidence type="ECO:0000256" key="19">
    <source>
        <dbReference type="SAM" id="MobiDB-lite"/>
    </source>
</evidence>
<feature type="transmembrane region" description="Helical" evidence="20">
    <location>
        <begin position="60"/>
        <end position="79"/>
    </location>
</feature>
<keyword evidence="6 20" id="KW-0812">Transmembrane</keyword>
<evidence type="ECO:0000256" key="8">
    <source>
        <dbReference type="ARBA" id="ARBA00022843"/>
    </source>
</evidence>
<evidence type="ECO:0000256" key="9">
    <source>
        <dbReference type="ARBA" id="ARBA00022882"/>
    </source>
</evidence>
<dbReference type="GO" id="GO:0008076">
    <property type="term" value="C:voltage-gated potassium channel complex"/>
    <property type="evidence" value="ECO:0007669"/>
    <property type="project" value="UniProtKB-ARBA"/>
</dbReference>
<comment type="catalytic activity">
    <reaction evidence="18">
        <text>Cs(+)(in) = Cs(+)(out)</text>
        <dbReference type="Rhea" id="RHEA:78555"/>
        <dbReference type="ChEBI" id="CHEBI:49547"/>
    </reaction>
</comment>
<dbReference type="InterPro" id="IPR013821">
    <property type="entry name" value="K_chnl_volt-dep_KCNQ_C"/>
</dbReference>
<dbReference type="Pfam" id="PF11956">
    <property type="entry name" value="KCNQC3-Ank-G_bd"/>
    <property type="match status" value="1"/>
</dbReference>
<dbReference type="Gene3D" id="6.10.140.1910">
    <property type="match status" value="2"/>
</dbReference>
<feature type="domain" description="Potassium channel voltage dependent KCNQ C-terminal" evidence="22">
    <location>
        <begin position="267"/>
        <end position="450"/>
    </location>
</feature>
<evidence type="ECO:0000256" key="18">
    <source>
        <dbReference type="ARBA" id="ARBA00044691"/>
    </source>
</evidence>
<protein>
    <submittedName>
        <fullName evidence="23">Potassium voltage-gated channel subfamily KQT member 2-like</fullName>
    </submittedName>
</protein>
<keyword evidence="4" id="KW-0633">Potassium transport</keyword>
<accession>A0A8C5EKQ4</accession>
<keyword evidence="3" id="KW-1003">Cell membrane</keyword>
<dbReference type="PANTHER" id="PTHR47735">
    <property type="entry name" value="POTASSIUM VOLTAGE-GATED CHANNEL SUBFAMILY KQT MEMBER 4"/>
    <property type="match status" value="1"/>
</dbReference>
<keyword evidence="14" id="KW-0407">Ion channel</keyword>
<keyword evidence="8" id="KW-0832">Ubl conjugation</keyword>
<proteinExistence type="predicted"/>
<dbReference type="SUPFAM" id="SSF81324">
    <property type="entry name" value="Voltage-gated potassium channels"/>
    <property type="match status" value="1"/>
</dbReference>